<evidence type="ECO:0000313" key="3">
    <source>
        <dbReference type="EMBL" id="EUC50905.1"/>
    </source>
</evidence>
<evidence type="ECO:0000256" key="2">
    <source>
        <dbReference type="SAM" id="MobiDB-lite"/>
    </source>
</evidence>
<dbReference type="GeneID" id="19124270"/>
<dbReference type="RefSeq" id="XP_007682488.1">
    <property type="nucleotide sequence ID" value="XM_007684298.1"/>
</dbReference>
<evidence type="ECO:0000313" key="4">
    <source>
        <dbReference type="Proteomes" id="UP000054032"/>
    </source>
</evidence>
<sequence>MPADVHLIEDEGAYEPVPTKGQNGLRFPVERYLPPNNFINFDDEINYHQKLLYIARNINRNVSCLRCGIPTGQHPKDLGVCQWCGGAADGGHPHRECLWIYANVSFWKSKLKITDPTSGQKSSSWVPVNVRIQPTKKEQTLLAREDPIFLDFPRARESRDMVVPDGANMMQPVLIPRKFKNRDLNRGEKRQRGDDNEASERSTRRPFVSESDKYVELKAALFRELKDELFHELSRMREKIARLSEEVTELRAVTEKNRENQFPSSLLDVSMAGFLLATPSTWKICRPVLATLDGKGTVPADSATSMTSTRTVAALIQASIVPRNNKAHLTQAGVTAEYFRSAVDIKTTPVWIDALYIIDNNITQARAVEKRRKLFDEQRLQSTPKAAVHAAGEQQSFLPMHMKRECSAEPHWPNELSRSSEYGRTENRGTLAQQRNDRINRDQASLRSPPRRGDYSPGNGIDHLKWPIEGTEMEMYFARCRDF</sequence>
<feature type="coiled-coil region" evidence="1">
    <location>
        <begin position="226"/>
        <end position="260"/>
    </location>
</feature>
<gene>
    <name evidence="3" type="ORF">COCMIDRAFT_452</name>
</gene>
<name>W6ZLF7_COCMI</name>
<organism evidence="3 4">
    <name type="scientific">Bipolaris oryzae ATCC 44560</name>
    <dbReference type="NCBI Taxonomy" id="930090"/>
    <lineage>
        <taxon>Eukaryota</taxon>
        <taxon>Fungi</taxon>
        <taxon>Dikarya</taxon>
        <taxon>Ascomycota</taxon>
        <taxon>Pezizomycotina</taxon>
        <taxon>Dothideomycetes</taxon>
        <taxon>Pleosporomycetidae</taxon>
        <taxon>Pleosporales</taxon>
        <taxon>Pleosporineae</taxon>
        <taxon>Pleosporaceae</taxon>
        <taxon>Bipolaris</taxon>
    </lineage>
</organism>
<dbReference type="AlphaFoldDB" id="W6ZLF7"/>
<dbReference type="EMBL" id="KI963920">
    <property type="protein sequence ID" value="EUC50905.1"/>
    <property type="molecule type" value="Genomic_DNA"/>
</dbReference>
<feature type="region of interest" description="Disordered" evidence="2">
    <location>
        <begin position="408"/>
        <end position="464"/>
    </location>
</feature>
<evidence type="ECO:0000256" key="1">
    <source>
        <dbReference type="SAM" id="Coils"/>
    </source>
</evidence>
<feature type="compositionally biased region" description="Basic and acidic residues" evidence="2">
    <location>
        <begin position="181"/>
        <end position="203"/>
    </location>
</feature>
<proteinExistence type="predicted"/>
<dbReference type="Proteomes" id="UP000054032">
    <property type="component" value="Unassembled WGS sequence"/>
</dbReference>
<reference evidence="3 4" key="1">
    <citation type="journal article" date="2013" name="PLoS Genet.">
        <title>Comparative genome structure, secondary metabolite, and effector coding capacity across Cochliobolus pathogens.</title>
        <authorList>
            <person name="Condon B.J."/>
            <person name="Leng Y."/>
            <person name="Wu D."/>
            <person name="Bushley K.E."/>
            <person name="Ohm R.A."/>
            <person name="Otillar R."/>
            <person name="Martin J."/>
            <person name="Schackwitz W."/>
            <person name="Grimwood J."/>
            <person name="MohdZainudin N."/>
            <person name="Xue C."/>
            <person name="Wang R."/>
            <person name="Manning V.A."/>
            <person name="Dhillon B."/>
            <person name="Tu Z.J."/>
            <person name="Steffenson B.J."/>
            <person name="Salamov A."/>
            <person name="Sun H."/>
            <person name="Lowry S."/>
            <person name="LaButti K."/>
            <person name="Han J."/>
            <person name="Copeland A."/>
            <person name="Lindquist E."/>
            <person name="Barry K."/>
            <person name="Schmutz J."/>
            <person name="Baker S.E."/>
            <person name="Ciuffetti L.M."/>
            <person name="Grigoriev I.V."/>
            <person name="Zhong S."/>
            <person name="Turgeon B.G."/>
        </authorList>
    </citation>
    <scope>NUCLEOTIDE SEQUENCE [LARGE SCALE GENOMIC DNA]</scope>
    <source>
        <strain evidence="3 4">ATCC 44560</strain>
    </source>
</reference>
<protein>
    <submittedName>
        <fullName evidence="3">Uncharacterized protein</fullName>
    </submittedName>
</protein>
<feature type="region of interest" description="Disordered" evidence="2">
    <location>
        <begin position="178"/>
        <end position="206"/>
    </location>
</feature>
<dbReference type="OrthoDB" id="3695661at2759"/>
<accession>W6ZLF7</accession>
<dbReference type="KEGG" id="bor:COCMIDRAFT_452"/>
<dbReference type="HOGENOM" id="CLU_564969_0_0_1"/>
<keyword evidence="4" id="KW-1185">Reference proteome</keyword>
<keyword evidence="1" id="KW-0175">Coiled coil</keyword>